<evidence type="ECO:0000313" key="3">
    <source>
        <dbReference type="WBParaSite" id="ACRNAN_scaffold11674.g11116.t1"/>
    </source>
</evidence>
<keyword evidence="2" id="KW-1185">Reference proteome</keyword>
<feature type="compositionally biased region" description="Polar residues" evidence="1">
    <location>
        <begin position="126"/>
        <end position="135"/>
    </location>
</feature>
<name>A0A914CK69_9BILA</name>
<feature type="region of interest" description="Disordered" evidence="1">
    <location>
        <begin position="13"/>
        <end position="135"/>
    </location>
</feature>
<protein>
    <submittedName>
        <fullName evidence="3">Uncharacterized protein</fullName>
    </submittedName>
</protein>
<sequence>MLLVVNTLDFTGSRPVTSFPSSAPSWPADDTLSSNHSVSQHPTRSDFPHLTPLTRNLQDGHNQRDLGRHGDQDDDSILKKLRNSSRLKDQRIPLPPESGQRPGDQLITPGTSSSATSKETFERSSHPTTGRSTNNVDYDLIIEQDNQNTIYHALNSDSNTIITAVMSDSSPDLK</sequence>
<feature type="compositionally biased region" description="Polar residues" evidence="1">
    <location>
        <begin position="31"/>
        <end position="42"/>
    </location>
</feature>
<feature type="compositionally biased region" description="Polar residues" evidence="1">
    <location>
        <begin position="13"/>
        <end position="24"/>
    </location>
</feature>
<evidence type="ECO:0000256" key="1">
    <source>
        <dbReference type="SAM" id="MobiDB-lite"/>
    </source>
</evidence>
<proteinExistence type="predicted"/>
<evidence type="ECO:0000313" key="2">
    <source>
        <dbReference type="Proteomes" id="UP000887540"/>
    </source>
</evidence>
<organism evidence="2 3">
    <name type="scientific">Acrobeloides nanus</name>
    <dbReference type="NCBI Taxonomy" id="290746"/>
    <lineage>
        <taxon>Eukaryota</taxon>
        <taxon>Metazoa</taxon>
        <taxon>Ecdysozoa</taxon>
        <taxon>Nematoda</taxon>
        <taxon>Chromadorea</taxon>
        <taxon>Rhabditida</taxon>
        <taxon>Tylenchina</taxon>
        <taxon>Cephalobomorpha</taxon>
        <taxon>Cephaloboidea</taxon>
        <taxon>Cephalobidae</taxon>
        <taxon>Acrobeloides</taxon>
    </lineage>
</organism>
<dbReference type="Proteomes" id="UP000887540">
    <property type="component" value="Unplaced"/>
</dbReference>
<feature type="compositionally biased region" description="Polar residues" evidence="1">
    <location>
        <begin position="108"/>
        <end position="118"/>
    </location>
</feature>
<accession>A0A914CK69</accession>
<feature type="compositionally biased region" description="Basic and acidic residues" evidence="1">
    <location>
        <begin position="61"/>
        <end position="71"/>
    </location>
</feature>
<dbReference type="AlphaFoldDB" id="A0A914CK69"/>
<dbReference type="WBParaSite" id="ACRNAN_scaffold11674.g11116.t1">
    <property type="protein sequence ID" value="ACRNAN_scaffold11674.g11116.t1"/>
    <property type="gene ID" value="ACRNAN_scaffold11674.g11116"/>
</dbReference>
<reference evidence="3" key="1">
    <citation type="submission" date="2022-11" db="UniProtKB">
        <authorList>
            <consortium name="WormBaseParasite"/>
        </authorList>
    </citation>
    <scope>IDENTIFICATION</scope>
</reference>